<dbReference type="SUPFAM" id="SSF51695">
    <property type="entry name" value="PLC-like phosphodiesterases"/>
    <property type="match status" value="1"/>
</dbReference>
<dbReference type="PANTHER" id="PTHR43620">
    <property type="entry name" value="GLYCEROPHOSPHORYL DIESTER PHOSPHODIESTERASE"/>
    <property type="match status" value="1"/>
</dbReference>
<dbReference type="InterPro" id="IPR017946">
    <property type="entry name" value="PLC-like_Pdiesterase_TIM-brl"/>
</dbReference>
<evidence type="ECO:0000313" key="8">
    <source>
        <dbReference type="EMBL" id="TWD14610.1"/>
    </source>
</evidence>
<sequence>MPDLGRPLIIGHRGASGYRPEHTEVAYRLAAQLGADYIEPDLVMSSDGVLVVRHEPEIGSTTDVATHPRFADRRTTRTIDGVAVTGWFADDFTLAELKTLRAVERLGELRPDSATHDGQHEILTFEEALRLRETLSGEMGREIGIIPEIKHPTYLHGLGLDPETELVRLVTAFGLNSVSAPMWTQCFEVATLKALRERHGYRARTLLLMTQEGGPYDLAETGTTYAELSTPEALTGLSPWVDAIGPDRSQLISRRPDGSLGDPTTLVDAAHAAGVQVMPWTFRAENAFLPLDYRLGEDPGGHGRAVAEAHAFIEAGVDGLFCDHPDMCVTARDGVAGEG</sequence>
<dbReference type="PANTHER" id="PTHR43620:SF7">
    <property type="entry name" value="GLYCEROPHOSPHODIESTER PHOSPHODIESTERASE GDPD5-RELATED"/>
    <property type="match status" value="1"/>
</dbReference>
<evidence type="ECO:0000256" key="4">
    <source>
        <dbReference type="ARBA" id="ARBA00022798"/>
    </source>
</evidence>
<gene>
    <name evidence="8" type="ORF">FB557_2026</name>
</gene>
<evidence type="ECO:0000256" key="3">
    <source>
        <dbReference type="ARBA" id="ARBA00022729"/>
    </source>
</evidence>
<dbReference type="GO" id="GO:0006071">
    <property type="term" value="P:glycerol metabolic process"/>
    <property type="evidence" value="ECO:0007669"/>
    <property type="project" value="UniProtKB-KW"/>
</dbReference>
<keyword evidence="4" id="KW-0319">Glycerol metabolism</keyword>
<keyword evidence="3" id="KW-0732">Signal</keyword>
<evidence type="ECO:0000256" key="1">
    <source>
        <dbReference type="ARBA" id="ARBA00007277"/>
    </source>
</evidence>
<dbReference type="Proteomes" id="UP000315628">
    <property type="component" value="Unassembled WGS sequence"/>
</dbReference>
<dbReference type="EC" id="3.1.4.46" evidence="2"/>
<name>A0A560WAN2_9MICO</name>
<dbReference type="InterPro" id="IPR030395">
    <property type="entry name" value="GP_PDE_dom"/>
</dbReference>
<keyword evidence="9" id="KW-1185">Reference proteome</keyword>
<dbReference type="Gene3D" id="3.20.20.190">
    <property type="entry name" value="Phosphatidylinositol (PI) phosphodiesterase"/>
    <property type="match status" value="1"/>
</dbReference>
<reference evidence="8 9" key="1">
    <citation type="submission" date="2019-06" db="EMBL/GenBank/DDBJ databases">
        <title>Sequencing the genomes of 1000 actinobacteria strains.</title>
        <authorList>
            <person name="Klenk H.-P."/>
        </authorList>
    </citation>
    <scope>NUCLEOTIDE SEQUENCE [LARGE SCALE GENOMIC DNA]</scope>
    <source>
        <strain evidence="8 9">DSM 18935</strain>
    </source>
</reference>
<dbReference type="PROSITE" id="PS51704">
    <property type="entry name" value="GP_PDE"/>
    <property type="match status" value="1"/>
</dbReference>
<keyword evidence="5" id="KW-0378">Hydrolase</keyword>
<dbReference type="Pfam" id="PF03009">
    <property type="entry name" value="GDPD"/>
    <property type="match status" value="1"/>
</dbReference>
<evidence type="ECO:0000259" key="7">
    <source>
        <dbReference type="PROSITE" id="PS51704"/>
    </source>
</evidence>
<dbReference type="GO" id="GO:0006629">
    <property type="term" value="P:lipid metabolic process"/>
    <property type="evidence" value="ECO:0007669"/>
    <property type="project" value="InterPro"/>
</dbReference>
<dbReference type="OrthoDB" id="9758957at2"/>
<comment type="catalytic activity">
    <reaction evidence="6">
        <text>a sn-glycero-3-phosphodiester + H2O = an alcohol + sn-glycerol 3-phosphate + H(+)</text>
        <dbReference type="Rhea" id="RHEA:12969"/>
        <dbReference type="ChEBI" id="CHEBI:15377"/>
        <dbReference type="ChEBI" id="CHEBI:15378"/>
        <dbReference type="ChEBI" id="CHEBI:30879"/>
        <dbReference type="ChEBI" id="CHEBI:57597"/>
        <dbReference type="ChEBI" id="CHEBI:83408"/>
        <dbReference type="EC" id="3.1.4.46"/>
    </reaction>
</comment>
<evidence type="ECO:0000313" key="9">
    <source>
        <dbReference type="Proteomes" id="UP000315628"/>
    </source>
</evidence>
<dbReference type="RefSeq" id="WP_144857463.1">
    <property type="nucleotide sequence ID" value="NZ_BAAAYT010000005.1"/>
</dbReference>
<organism evidence="8 9">
    <name type="scientific">Marihabitans asiaticum</name>
    <dbReference type="NCBI Taxonomy" id="415218"/>
    <lineage>
        <taxon>Bacteria</taxon>
        <taxon>Bacillati</taxon>
        <taxon>Actinomycetota</taxon>
        <taxon>Actinomycetes</taxon>
        <taxon>Micrococcales</taxon>
        <taxon>Intrasporangiaceae</taxon>
        <taxon>Marihabitans</taxon>
    </lineage>
</organism>
<evidence type="ECO:0000256" key="5">
    <source>
        <dbReference type="ARBA" id="ARBA00022801"/>
    </source>
</evidence>
<evidence type="ECO:0000256" key="6">
    <source>
        <dbReference type="ARBA" id="ARBA00047512"/>
    </source>
</evidence>
<evidence type="ECO:0000256" key="2">
    <source>
        <dbReference type="ARBA" id="ARBA00012247"/>
    </source>
</evidence>
<dbReference type="GO" id="GO:0042597">
    <property type="term" value="C:periplasmic space"/>
    <property type="evidence" value="ECO:0007669"/>
    <property type="project" value="TreeGrafter"/>
</dbReference>
<dbReference type="GO" id="GO:0008889">
    <property type="term" value="F:glycerophosphodiester phosphodiesterase activity"/>
    <property type="evidence" value="ECO:0007669"/>
    <property type="project" value="UniProtKB-EC"/>
</dbReference>
<accession>A0A560WAN2</accession>
<comment type="similarity">
    <text evidence="1">Belongs to the glycerophosphoryl diester phosphodiesterase family.</text>
</comment>
<protein>
    <recommendedName>
        <fullName evidence="2">glycerophosphodiester phosphodiesterase</fullName>
        <ecNumber evidence="2">3.1.4.46</ecNumber>
    </recommendedName>
</protein>
<dbReference type="AlphaFoldDB" id="A0A560WAN2"/>
<comment type="caution">
    <text evidence="8">The sequence shown here is derived from an EMBL/GenBank/DDBJ whole genome shotgun (WGS) entry which is preliminary data.</text>
</comment>
<proteinExistence type="inferred from homology"/>
<feature type="domain" description="GP-PDE" evidence="7">
    <location>
        <begin position="7"/>
        <end position="332"/>
    </location>
</feature>
<dbReference type="EMBL" id="VIUW01000003">
    <property type="protein sequence ID" value="TWD14610.1"/>
    <property type="molecule type" value="Genomic_DNA"/>
</dbReference>